<keyword evidence="13" id="KW-0010">Activator</keyword>
<dbReference type="InterPro" id="IPR036236">
    <property type="entry name" value="Znf_C2H2_sf"/>
</dbReference>
<evidence type="ECO:0000313" key="20">
    <source>
        <dbReference type="EMBL" id="HDB65590.1"/>
    </source>
</evidence>
<keyword evidence="7" id="KW-0479">Metal-binding</keyword>
<sequence>MEAQSHSSTTTEKKKVENSIVKCSPRADVSEKAVASSTTSNEDESPGQTYHRERRNAVAMQPQSVQGLGKVSEEPSTSSDERASLIKKEIHGSLPHLAEPSVPYRGAVFAMDPRNGYMEPHYHPPHLFPAFHPPVPIDARHHEGRYHYDPSPVPPLHVPSALSSSPAYSDLPLFRISPHRNPAAASESPFSPPHPYVNPYMDYIRSLHSSPSLSMISAARGLSPTDAPHAGVSPAEYYHQMALLAGQRSPYADIIPSAATAGAGAIHMEYLHAMDGTRFPSPRLSARPSRKRTLSISPLSDHSFDLQTMIRTSPNSLVTILNNSRSSSSASGSYGHLSASAISPALSFTYPSAPVSLHMHQQILSRQQSLGSAFGHSPPLIHPAPTFPTQRPIPGIPTVLNPVQVSSGPSESSQSKPTSESAVSSTGDLVHNKRSKIKPDEDLPSPGPRGPQEQPEGTTLVKEEGDKDESKQEPEVIYETNCHWEGCSREFDTQEQLVHHINNDHIHGEKKEFVCRWLDCSREQKPFKAQYMLVVHMRRHTGEKPHKCTFEGCTKAYSRLENLKTHLRSHTGEKPYVCEHEGCNKAFSNASDRAKHQNRTHSNEVRLLLQETRVAPRARGWKRKIL</sequence>
<keyword evidence="5" id="KW-0678">Repressor</keyword>
<dbReference type="InterPro" id="IPR043359">
    <property type="entry name" value="GLI-like"/>
</dbReference>
<feature type="domain" description="C2H2-type" evidence="18">
    <location>
        <begin position="576"/>
        <end position="606"/>
    </location>
</feature>
<keyword evidence="8" id="KW-0677">Repeat</keyword>
<dbReference type="Pfam" id="PF00096">
    <property type="entry name" value="zf-C2H2"/>
    <property type="match status" value="2"/>
</dbReference>
<dbReference type="PANTHER" id="PTHR45718:SF5">
    <property type="entry name" value="TRANSCRIPTIONAL ACTIVATOR GLI3"/>
    <property type="match status" value="1"/>
</dbReference>
<dbReference type="FunFam" id="3.30.160.60:FF:000068">
    <property type="entry name" value="GLI family zinc finger 3"/>
    <property type="match status" value="1"/>
</dbReference>
<evidence type="ECO:0000256" key="11">
    <source>
        <dbReference type="ARBA" id="ARBA00023015"/>
    </source>
</evidence>
<comment type="subcellular location">
    <subcellularLocation>
        <location evidence="2">Cytoplasm</location>
    </subcellularLocation>
    <subcellularLocation>
        <location evidence="1">Nucleus</location>
    </subcellularLocation>
</comment>
<feature type="region of interest" description="Disordered" evidence="17">
    <location>
        <begin position="368"/>
        <end position="475"/>
    </location>
</feature>
<dbReference type="GO" id="GO:0005634">
    <property type="term" value="C:nucleus"/>
    <property type="evidence" value="ECO:0007669"/>
    <property type="project" value="UniProtKB-SubCell"/>
</dbReference>
<evidence type="ECO:0000256" key="15">
    <source>
        <dbReference type="ARBA" id="ARBA00023242"/>
    </source>
</evidence>
<keyword evidence="12" id="KW-0238">DNA-binding</keyword>
<keyword evidence="14" id="KW-0804">Transcription</keyword>
<evidence type="ECO:0000256" key="9">
    <source>
        <dbReference type="ARBA" id="ARBA00022771"/>
    </source>
</evidence>
<keyword evidence="6" id="KW-0597">Phosphoprotein</keyword>
<evidence type="ECO:0000256" key="16">
    <source>
        <dbReference type="PROSITE-ProRule" id="PRU00042"/>
    </source>
</evidence>
<dbReference type="GO" id="GO:0005737">
    <property type="term" value="C:cytoplasm"/>
    <property type="evidence" value="ECO:0007669"/>
    <property type="project" value="UniProtKB-SubCell"/>
</dbReference>
<evidence type="ECO:0000256" key="10">
    <source>
        <dbReference type="ARBA" id="ARBA00022833"/>
    </source>
</evidence>
<keyword evidence="9 16" id="KW-0863">Zinc-finger</keyword>
<dbReference type="SUPFAM" id="SSF57667">
    <property type="entry name" value="beta-beta-alpha zinc fingers"/>
    <property type="match status" value="3"/>
</dbReference>
<dbReference type="SMART" id="SM00355">
    <property type="entry name" value="ZnF_C2H2"/>
    <property type="match status" value="4"/>
</dbReference>
<keyword evidence="15" id="KW-0539">Nucleus</keyword>
<evidence type="ECO:0000256" key="5">
    <source>
        <dbReference type="ARBA" id="ARBA00022491"/>
    </source>
</evidence>
<dbReference type="EMBL" id="DQIR01210113">
    <property type="protein sequence ID" value="HDB65590.1"/>
    <property type="molecule type" value="Transcribed_RNA"/>
</dbReference>
<dbReference type="FunFam" id="3.30.160.60:FF:000036">
    <property type="entry name" value="GLI family zinc finger 3"/>
    <property type="match status" value="1"/>
</dbReference>
<dbReference type="GO" id="GO:0006357">
    <property type="term" value="P:regulation of transcription by RNA polymerase II"/>
    <property type="evidence" value="ECO:0007669"/>
    <property type="project" value="InterPro"/>
</dbReference>
<name>A0A480U0Z9_PIG</name>
<reference evidence="20" key="1">
    <citation type="journal article" date="2019" name="PeerJ">
        <title>Genes of the pig, Sus scrofa, reconstructed with EvidentialGene.</title>
        <authorList>
            <person name="Gilbert D.G."/>
        </authorList>
    </citation>
    <scope>NUCLEOTIDE SEQUENCE</scope>
</reference>
<dbReference type="Gene3D" id="3.30.160.60">
    <property type="entry name" value="Classic Zinc Finger"/>
    <property type="match status" value="4"/>
</dbReference>
<dbReference type="EMBL" id="DQIR01208930">
    <property type="protein sequence ID" value="HDB64407.1"/>
    <property type="molecule type" value="Transcribed_RNA"/>
</dbReference>
<feature type="domain" description="C2H2-type" evidence="18">
    <location>
        <begin position="480"/>
        <end position="512"/>
    </location>
</feature>
<evidence type="ECO:0000256" key="8">
    <source>
        <dbReference type="ARBA" id="ARBA00022737"/>
    </source>
</evidence>
<feature type="compositionally biased region" description="Basic and acidic residues" evidence="17">
    <location>
        <begin position="461"/>
        <end position="474"/>
    </location>
</feature>
<feature type="compositionally biased region" description="Low complexity" evidence="17">
    <location>
        <begin position="403"/>
        <end position="421"/>
    </location>
</feature>
<evidence type="ECO:0000259" key="18">
    <source>
        <dbReference type="PROSITE" id="PS50157"/>
    </source>
</evidence>
<evidence type="ECO:0000256" key="6">
    <source>
        <dbReference type="ARBA" id="ARBA00022553"/>
    </source>
</evidence>
<evidence type="ECO:0000256" key="1">
    <source>
        <dbReference type="ARBA" id="ARBA00004123"/>
    </source>
</evidence>
<proteinExistence type="inferred from homology"/>
<evidence type="ECO:0000256" key="4">
    <source>
        <dbReference type="ARBA" id="ARBA00022490"/>
    </source>
</evidence>
<evidence type="ECO:0000256" key="2">
    <source>
        <dbReference type="ARBA" id="ARBA00004496"/>
    </source>
</evidence>
<dbReference type="AlphaFoldDB" id="A0A480U0Z9"/>
<feature type="region of interest" description="Disordered" evidence="17">
    <location>
        <begin position="1"/>
        <end position="80"/>
    </location>
</feature>
<protein>
    <submittedName>
        <fullName evidence="19 20">Transcriptional activator GLI3</fullName>
    </submittedName>
</protein>
<evidence type="ECO:0000256" key="14">
    <source>
        <dbReference type="ARBA" id="ARBA00023163"/>
    </source>
</evidence>
<dbReference type="FunFam" id="3.30.160.60:FF:000048">
    <property type="entry name" value="GLI family zinc finger 3"/>
    <property type="match status" value="1"/>
</dbReference>
<dbReference type="PANTHER" id="PTHR45718">
    <property type="entry name" value="TRANSCRIPTIONAL ACTIVATOR CUBITUS INTERRUPTUS"/>
    <property type="match status" value="1"/>
</dbReference>
<evidence type="ECO:0000256" key="13">
    <source>
        <dbReference type="ARBA" id="ARBA00023159"/>
    </source>
</evidence>
<evidence type="ECO:0000256" key="12">
    <source>
        <dbReference type="ARBA" id="ARBA00023125"/>
    </source>
</evidence>
<dbReference type="InterPro" id="IPR056436">
    <property type="entry name" value="Znf-C2H2_ZIC1-5/GLI1-3-like"/>
</dbReference>
<dbReference type="PROSITE" id="PS00028">
    <property type="entry name" value="ZINC_FINGER_C2H2_1"/>
    <property type="match status" value="3"/>
</dbReference>
<accession>A0A480U0Z9</accession>
<evidence type="ECO:0000256" key="7">
    <source>
        <dbReference type="ARBA" id="ARBA00022723"/>
    </source>
</evidence>
<organism evidence="20">
    <name type="scientific">Sus scrofa</name>
    <name type="common">Pig</name>
    <dbReference type="NCBI Taxonomy" id="9823"/>
    <lineage>
        <taxon>Eukaryota</taxon>
        <taxon>Metazoa</taxon>
        <taxon>Chordata</taxon>
        <taxon>Craniata</taxon>
        <taxon>Vertebrata</taxon>
        <taxon>Euteleostomi</taxon>
        <taxon>Mammalia</taxon>
        <taxon>Eutheria</taxon>
        <taxon>Laurasiatheria</taxon>
        <taxon>Artiodactyla</taxon>
        <taxon>Suina</taxon>
        <taxon>Suidae</taxon>
        <taxon>Sus</taxon>
    </lineage>
</organism>
<feature type="compositionally biased region" description="Polar residues" evidence="17">
    <location>
        <begin position="1"/>
        <end position="10"/>
    </location>
</feature>
<dbReference type="PROSITE" id="PS50157">
    <property type="entry name" value="ZINC_FINGER_C2H2_2"/>
    <property type="match status" value="4"/>
</dbReference>
<comment type="similarity">
    <text evidence="3">Belongs to the GLI C2H2-type zinc-finger protein family.</text>
</comment>
<dbReference type="GO" id="GO:0008270">
    <property type="term" value="F:zinc ion binding"/>
    <property type="evidence" value="ECO:0007669"/>
    <property type="project" value="UniProtKB-KW"/>
</dbReference>
<dbReference type="InterPro" id="IPR013087">
    <property type="entry name" value="Znf_C2H2_type"/>
</dbReference>
<evidence type="ECO:0000256" key="3">
    <source>
        <dbReference type="ARBA" id="ARBA00010831"/>
    </source>
</evidence>
<feature type="domain" description="C2H2-type" evidence="18">
    <location>
        <begin position="518"/>
        <end position="545"/>
    </location>
</feature>
<dbReference type="FunFam" id="3.30.160.60:FF:000031">
    <property type="entry name" value="GLI family zinc finger 3"/>
    <property type="match status" value="1"/>
</dbReference>
<dbReference type="GO" id="GO:0000977">
    <property type="term" value="F:RNA polymerase II transcription regulatory region sequence-specific DNA binding"/>
    <property type="evidence" value="ECO:0007669"/>
    <property type="project" value="InterPro"/>
</dbReference>
<keyword evidence="11" id="KW-0805">Transcription regulation</keyword>
<keyword evidence="10" id="KW-0862">Zinc</keyword>
<feature type="domain" description="C2H2-type" evidence="18">
    <location>
        <begin position="546"/>
        <end position="575"/>
    </location>
</feature>
<dbReference type="EMBL" id="DQIR01082462">
    <property type="protein sequence ID" value="HDA37938.1"/>
    <property type="molecule type" value="Transcribed_RNA"/>
</dbReference>
<keyword evidence="4" id="KW-0963">Cytoplasm</keyword>
<evidence type="ECO:0000313" key="19">
    <source>
        <dbReference type="EMBL" id="HDA37938.1"/>
    </source>
</evidence>
<evidence type="ECO:0000256" key="17">
    <source>
        <dbReference type="SAM" id="MobiDB-lite"/>
    </source>
</evidence>
<dbReference type="Pfam" id="PF23561">
    <property type="entry name" value="zf-C2H2_15"/>
    <property type="match status" value="1"/>
</dbReference>